<proteinExistence type="predicted"/>
<feature type="transmembrane region" description="Helical" evidence="2">
    <location>
        <begin position="12"/>
        <end position="33"/>
    </location>
</feature>
<dbReference type="Pfam" id="PF01464">
    <property type="entry name" value="SLT"/>
    <property type="match status" value="1"/>
</dbReference>
<dbReference type="InterPro" id="IPR008258">
    <property type="entry name" value="Transglycosylase_SLT_dom_1"/>
</dbReference>
<reference evidence="4 5" key="1">
    <citation type="submission" date="2019-03" db="EMBL/GenBank/DDBJ databases">
        <title>Genome Sequencing and Assembly of Various Microbes Isolated from Alder Root Nodule.</title>
        <authorList>
            <person name="Swanson E."/>
            <person name="Sevigny J.L."/>
            <person name="Pesce C."/>
            <person name="Davis I."/>
            <person name="Kleiner V."/>
            <person name="Tisa L."/>
        </authorList>
    </citation>
    <scope>NUCLEOTIDE SEQUENCE [LARGE SCALE GENOMIC DNA]</scope>
    <source>
        <strain evidence="4 5">4R-31</strain>
    </source>
</reference>
<evidence type="ECO:0000313" key="4">
    <source>
        <dbReference type="EMBL" id="TFI02174.1"/>
    </source>
</evidence>
<dbReference type="AlphaFoldDB" id="A0AAX2SEU5"/>
<dbReference type="SUPFAM" id="SSF54001">
    <property type="entry name" value="Cysteine proteinases"/>
    <property type="match status" value="1"/>
</dbReference>
<dbReference type="Proteomes" id="UP000298017">
    <property type="component" value="Unassembled WGS sequence"/>
</dbReference>
<dbReference type="PROSITE" id="PS50911">
    <property type="entry name" value="CHAP"/>
    <property type="match status" value="1"/>
</dbReference>
<dbReference type="SUPFAM" id="SSF53955">
    <property type="entry name" value="Lysozyme-like"/>
    <property type="match status" value="1"/>
</dbReference>
<feature type="compositionally biased region" description="Gly residues" evidence="1">
    <location>
        <begin position="227"/>
        <end position="238"/>
    </location>
</feature>
<feature type="domain" description="Peptidase C51" evidence="3">
    <location>
        <begin position="239"/>
        <end position="376"/>
    </location>
</feature>
<dbReference type="InterPro" id="IPR007921">
    <property type="entry name" value="CHAP_dom"/>
</dbReference>
<comment type="caution">
    <text evidence="4">The sequence shown here is derived from an EMBL/GenBank/DDBJ whole genome shotgun (WGS) entry which is preliminary data.</text>
</comment>
<dbReference type="InterPro" id="IPR023346">
    <property type="entry name" value="Lysozyme-like_dom_sf"/>
</dbReference>
<keyword evidence="2" id="KW-0472">Membrane</keyword>
<name>A0AAX2SEU5_KOCRH</name>
<keyword evidence="5" id="KW-1185">Reference proteome</keyword>
<gene>
    <name evidence="4" type="ORF">E4P33_03770</name>
</gene>
<keyword evidence="2" id="KW-0812">Transmembrane</keyword>
<dbReference type="Gene3D" id="1.10.530.10">
    <property type="match status" value="1"/>
</dbReference>
<dbReference type="PANTHER" id="PTHR37423:SF2">
    <property type="entry name" value="MEMBRANE-BOUND LYTIC MUREIN TRANSGLYCOSYLASE C"/>
    <property type="match status" value="1"/>
</dbReference>
<evidence type="ECO:0000256" key="2">
    <source>
        <dbReference type="SAM" id="Phobius"/>
    </source>
</evidence>
<dbReference type="RefSeq" id="WP_135010221.1">
    <property type="nucleotide sequence ID" value="NZ_SPNK01000003.1"/>
</dbReference>
<dbReference type="InterPro" id="IPR038765">
    <property type="entry name" value="Papain-like_cys_pep_sf"/>
</dbReference>
<dbReference type="Gene3D" id="3.90.1720.10">
    <property type="entry name" value="endopeptidase domain like (from Nostoc punctiforme)"/>
    <property type="match status" value="1"/>
</dbReference>
<keyword evidence="2" id="KW-1133">Transmembrane helix</keyword>
<dbReference type="EMBL" id="SPNK01000003">
    <property type="protein sequence ID" value="TFI02174.1"/>
    <property type="molecule type" value="Genomic_DNA"/>
</dbReference>
<accession>A0AAX2SEU5</accession>
<dbReference type="PANTHER" id="PTHR37423">
    <property type="entry name" value="SOLUBLE LYTIC MUREIN TRANSGLYCOSYLASE-RELATED"/>
    <property type="match status" value="1"/>
</dbReference>
<dbReference type="CDD" id="cd00254">
    <property type="entry name" value="LT-like"/>
    <property type="match status" value="1"/>
</dbReference>
<organism evidence="4 5">
    <name type="scientific">Kocuria rhizophila</name>
    <dbReference type="NCBI Taxonomy" id="72000"/>
    <lineage>
        <taxon>Bacteria</taxon>
        <taxon>Bacillati</taxon>
        <taxon>Actinomycetota</taxon>
        <taxon>Actinomycetes</taxon>
        <taxon>Micrococcales</taxon>
        <taxon>Micrococcaceae</taxon>
        <taxon>Kocuria</taxon>
    </lineage>
</organism>
<sequence length="388" mass="40590">MRALLLKVAGPVLAAGAVLTLVLALVLGVLVLGGSPGDPNAAAANPCAAPGTGGGGGEPVAKGKVPNPEWEKEIISASKVAQMPSSSLAAQLDTESQWNPNAKSPVGAGGLAQFMPDTWASYSHGKPVTDPIASIRAQGEYLRDLRKEVAPIAKSSKTSESDLVFAAYNAGPGAVQAAGGVPDFEETRNYVAKINELSKSYEAEGIGGDKPSKDKEPEEPTDSDCGNLGGGSYSGGKTSGNDDYPWRGRTVGVHAESGFYYGQCTDFAWWRLNQQLGGDANKVVVTNTDFPPRLGDGGQWAQAWRARGWPVDHTPEVGAMANFSPGASGADPTYGHIAVVKEVKGDKVVIEEYNALVPSGYGTRELPVSGVSWYLHIPDDQKKNKAKK</sequence>
<evidence type="ECO:0000313" key="5">
    <source>
        <dbReference type="Proteomes" id="UP000298017"/>
    </source>
</evidence>
<evidence type="ECO:0000259" key="3">
    <source>
        <dbReference type="PROSITE" id="PS50911"/>
    </source>
</evidence>
<evidence type="ECO:0000256" key="1">
    <source>
        <dbReference type="SAM" id="MobiDB-lite"/>
    </source>
</evidence>
<dbReference type="Pfam" id="PF05257">
    <property type="entry name" value="CHAP"/>
    <property type="match status" value="1"/>
</dbReference>
<protein>
    <submittedName>
        <fullName evidence="4">CHAP domain-containing protein</fullName>
    </submittedName>
</protein>
<feature type="region of interest" description="Disordered" evidence="1">
    <location>
        <begin position="202"/>
        <end position="245"/>
    </location>
</feature>